<dbReference type="STRING" id="10195.A0A3M7Q2K2"/>
<dbReference type="AlphaFoldDB" id="A0A3M7Q2K2"/>
<dbReference type="GO" id="GO:0005829">
    <property type="term" value="C:cytosol"/>
    <property type="evidence" value="ECO:0007669"/>
    <property type="project" value="UniProtKB-SubCell"/>
</dbReference>
<keyword evidence="8" id="KW-0576">Peroxisome</keyword>
<dbReference type="PROSITE" id="PS00678">
    <property type="entry name" value="WD_REPEATS_1"/>
    <property type="match status" value="1"/>
</dbReference>
<dbReference type="GO" id="GO:0016558">
    <property type="term" value="P:protein import into peroxisome matrix"/>
    <property type="evidence" value="ECO:0007669"/>
    <property type="project" value="InterPro"/>
</dbReference>
<evidence type="ECO:0000256" key="10">
    <source>
        <dbReference type="ARBA" id="ARBA00032565"/>
    </source>
</evidence>
<keyword evidence="7" id="KW-0653">Protein transport</keyword>
<dbReference type="Proteomes" id="UP000276133">
    <property type="component" value="Unassembled WGS sequence"/>
</dbReference>
<dbReference type="PANTHER" id="PTHR46027">
    <property type="entry name" value="PEROXISOMAL TARGETING SIGNAL 2 RECEPTOR"/>
    <property type="match status" value="1"/>
</dbReference>
<comment type="subcellular location">
    <subcellularLocation>
        <location evidence="2">Cytoplasm</location>
        <location evidence="2">Cytosol</location>
    </subcellularLocation>
    <subcellularLocation>
        <location evidence="1">Peroxisome matrix</location>
    </subcellularLocation>
</comment>
<dbReference type="OrthoDB" id="273771at2759"/>
<evidence type="ECO:0000256" key="9">
    <source>
        <dbReference type="ARBA" id="ARBA00024017"/>
    </source>
</evidence>
<dbReference type="InterPro" id="IPR001680">
    <property type="entry name" value="WD40_rpt"/>
</dbReference>
<dbReference type="GO" id="GO:0005053">
    <property type="term" value="F:peroxisome matrix targeting signal-2 binding"/>
    <property type="evidence" value="ECO:0007669"/>
    <property type="project" value="InterPro"/>
</dbReference>
<keyword evidence="13" id="KW-1185">Reference proteome</keyword>
<comment type="caution">
    <text evidence="12">The sequence shown here is derived from an EMBL/GenBank/DDBJ whole genome shotgun (WGS) entry which is preliminary data.</text>
</comment>
<name>A0A3M7Q2K2_BRAPC</name>
<reference evidence="12 13" key="1">
    <citation type="journal article" date="2018" name="Sci. Rep.">
        <title>Genomic signatures of local adaptation to the degree of environmental predictability in rotifers.</title>
        <authorList>
            <person name="Franch-Gras L."/>
            <person name="Hahn C."/>
            <person name="Garcia-Roger E.M."/>
            <person name="Carmona M.J."/>
            <person name="Serra M."/>
            <person name="Gomez A."/>
        </authorList>
    </citation>
    <scope>NUCLEOTIDE SEQUENCE [LARGE SCALE GENOMIC DNA]</scope>
    <source>
        <strain evidence="12">HYR1</strain>
    </source>
</reference>
<dbReference type="PROSITE" id="PS51257">
    <property type="entry name" value="PROKAR_LIPOPROTEIN"/>
    <property type="match status" value="1"/>
</dbReference>
<dbReference type="InterPro" id="IPR015943">
    <property type="entry name" value="WD40/YVTN_repeat-like_dom_sf"/>
</dbReference>
<evidence type="ECO:0000256" key="2">
    <source>
        <dbReference type="ARBA" id="ARBA00004514"/>
    </source>
</evidence>
<evidence type="ECO:0000256" key="4">
    <source>
        <dbReference type="ARBA" id="ARBA00022490"/>
    </source>
</evidence>
<organism evidence="12 13">
    <name type="scientific">Brachionus plicatilis</name>
    <name type="common">Marine rotifer</name>
    <name type="synonym">Brachionus muelleri</name>
    <dbReference type="NCBI Taxonomy" id="10195"/>
    <lineage>
        <taxon>Eukaryota</taxon>
        <taxon>Metazoa</taxon>
        <taxon>Spiralia</taxon>
        <taxon>Gnathifera</taxon>
        <taxon>Rotifera</taxon>
        <taxon>Eurotatoria</taxon>
        <taxon>Monogononta</taxon>
        <taxon>Pseudotrocha</taxon>
        <taxon>Ploima</taxon>
        <taxon>Brachionidae</taxon>
        <taxon>Brachionus</taxon>
    </lineage>
</organism>
<sequence>MRQISRLYTPNQQCYGVQYAPNNNTLIACVTCDKFGLSGAASLCFIKHSENTFIESKFSIVDSYKFGSSLFDLDWSHSDPHLLVTANGDGSIAIWKWPTDPHSLERKPLHISKQHSREVYTAKWEPSGMRAFNIFSASWDETIKIWNLNSSGLTALTSLKGHNSMLNSGAWNPKITGILLSTGADRTFRVWDVAKCTSNSVPIFSSKPLGADILAVDWNDFDSNMFVLGYASGLIEIRDFRNMQEPVKQIKMAHKYPVKKLKFSPHIPGLFASVSYDMNTKVWNMEGNLIGESLNHEGFVYGLDFDPVVPNRLVDCGWDRK</sequence>
<evidence type="ECO:0000313" key="13">
    <source>
        <dbReference type="Proteomes" id="UP000276133"/>
    </source>
</evidence>
<gene>
    <name evidence="12" type="ORF">BpHYR1_039303</name>
</gene>
<evidence type="ECO:0000256" key="8">
    <source>
        <dbReference type="ARBA" id="ARBA00023140"/>
    </source>
</evidence>
<dbReference type="InterPro" id="IPR019775">
    <property type="entry name" value="WD40_repeat_CS"/>
</dbReference>
<evidence type="ECO:0000256" key="11">
    <source>
        <dbReference type="PROSITE-ProRule" id="PRU00221"/>
    </source>
</evidence>
<dbReference type="Pfam" id="PF00400">
    <property type="entry name" value="WD40"/>
    <property type="match status" value="4"/>
</dbReference>
<dbReference type="SMART" id="SM00320">
    <property type="entry name" value="WD40"/>
    <property type="match status" value="5"/>
</dbReference>
<dbReference type="PROSITE" id="PS50294">
    <property type="entry name" value="WD_REPEATS_REGION"/>
    <property type="match status" value="1"/>
</dbReference>
<evidence type="ECO:0000256" key="5">
    <source>
        <dbReference type="ARBA" id="ARBA00022574"/>
    </source>
</evidence>
<protein>
    <recommendedName>
        <fullName evidence="10">Peroxin-7</fullName>
    </recommendedName>
</protein>
<evidence type="ECO:0000256" key="7">
    <source>
        <dbReference type="ARBA" id="ARBA00022927"/>
    </source>
</evidence>
<keyword evidence="4" id="KW-0963">Cytoplasm</keyword>
<dbReference type="InterPro" id="IPR044536">
    <property type="entry name" value="PEX7"/>
</dbReference>
<dbReference type="PROSITE" id="PS50082">
    <property type="entry name" value="WD_REPEATS_2"/>
    <property type="match status" value="3"/>
</dbReference>
<dbReference type="PRINTS" id="PR00320">
    <property type="entry name" value="GPROTEINBRPT"/>
</dbReference>
<evidence type="ECO:0000313" key="12">
    <source>
        <dbReference type="EMBL" id="RNA05245.1"/>
    </source>
</evidence>
<dbReference type="SUPFAM" id="SSF50978">
    <property type="entry name" value="WD40 repeat-like"/>
    <property type="match status" value="1"/>
</dbReference>
<dbReference type="Gene3D" id="2.130.10.10">
    <property type="entry name" value="YVTN repeat-like/Quinoprotein amine dehydrogenase"/>
    <property type="match status" value="1"/>
</dbReference>
<dbReference type="EMBL" id="REGN01007808">
    <property type="protein sequence ID" value="RNA05245.1"/>
    <property type="molecule type" value="Genomic_DNA"/>
</dbReference>
<comment type="similarity">
    <text evidence="9">Belongs to the WD repeat peroxin-7 family.</text>
</comment>
<keyword evidence="5 11" id="KW-0853">WD repeat</keyword>
<feature type="non-terminal residue" evidence="12">
    <location>
        <position position="321"/>
    </location>
</feature>
<dbReference type="GO" id="GO:0005782">
    <property type="term" value="C:peroxisomal matrix"/>
    <property type="evidence" value="ECO:0007669"/>
    <property type="project" value="UniProtKB-SubCell"/>
</dbReference>
<dbReference type="InterPro" id="IPR036322">
    <property type="entry name" value="WD40_repeat_dom_sf"/>
</dbReference>
<keyword evidence="6" id="KW-0677">Repeat</keyword>
<keyword evidence="3" id="KW-0813">Transport</keyword>
<feature type="repeat" description="WD" evidence="11">
    <location>
        <begin position="112"/>
        <end position="156"/>
    </location>
</feature>
<evidence type="ECO:0000256" key="1">
    <source>
        <dbReference type="ARBA" id="ARBA00004253"/>
    </source>
</evidence>
<accession>A0A3M7Q2K2</accession>
<evidence type="ECO:0000256" key="3">
    <source>
        <dbReference type="ARBA" id="ARBA00022448"/>
    </source>
</evidence>
<dbReference type="PANTHER" id="PTHR46027:SF1">
    <property type="entry name" value="PEROXISOMAL TARGETING SIGNAL 2 RECEPTOR"/>
    <property type="match status" value="1"/>
</dbReference>
<feature type="repeat" description="WD" evidence="11">
    <location>
        <begin position="159"/>
        <end position="193"/>
    </location>
</feature>
<feature type="repeat" description="WD" evidence="11">
    <location>
        <begin position="251"/>
        <end position="286"/>
    </location>
</feature>
<dbReference type="InterPro" id="IPR020472">
    <property type="entry name" value="WD40_PAC1"/>
</dbReference>
<evidence type="ECO:0000256" key="6">
    <source>
        <dbReference type="ARBA" id="ARBA00022737"/>
    </source>
</evidence>
<proteinExistence type="inferred from homology"/>